<name>A0ACD3YRF1_FUSSC</name>
<dbReference type="EMBL" id="CP090031">
    <property type="protein sequence ID" value="UPK91529.1"/>
    <property type="molecule type" value="Genomic_DNA"/>
</dbReference>
<proteinExistence type="predicted"/>
<keyword evidence="2" id="KW-1185">Reference proteome</keyword>
<reference evidence="1" key="1">
    <citation type="submission" date="2021-11" db="EMBL/GenBank/DDBJ databases">
        <title>Fusarium solani-melongenae Genome sequencing and assembly.</title>
        <authorList>
            <person name="Xie S."/>
            <person name="Huang L."/>
            <person name="Zhang X."/>
        </authorList>
    </citation>
    <scope>NUCLEOTIDE SEQUENCE</scope>
    <source>
        <strain evidence="1">CRI 24-3</strain>
    </source>
</reference>
<protein>
    <submittedName>
        <fullName evidence="1">Uncharacterized protein</fullName>
    </submittedName>
</protein>
<evidence type="ECO:0000313" key="2">
    <source>
        <dbReference type="Proteomes" id="UP000830768"/>
    </source>
</evidence>
<gene>
    <name evidence="1" type="ORF">LCI18_002464</name>
</gene>
<organism evidence="1 2">
    <name type="scientific">Fusarium solani subsp. cucurbitae</name>
    <name type="common">Neocosmosporum cucurbitae</name>
    <dbReference type="NCBI Taxonomy" id="2747967"/>
    <lineage>
        <taxon>Eukaryota</taxon>
        <taxon>Fungi</taxon>
        <taxon>Dikarya</taxon>
        <taxon>Ascomycota</taxon>
        <taxon>Pezizomycotina</taxon>
        <taxon>Sordariomycetes</taxon>
        <taxon>Hypocreomycetidae</taxon>
        <taxon>Hypocreales</taxon>
        <taxon>Nectriaceae</taxon>
        <taxon>Fusarium</taxon>
        <taxon>Fusarium solani species complex</taxon>
    </lineage>
</organism>
<sequence>MSVQVESLKPEGPLVEPRDAGNPHVGRGLGCTHERLSLDMTPSPFGHTQELRKNFSVFSVLGISFSLANSWFGISTALVTGINSGGPVQLVYGIILITIVCAAIAVSLSELASAMPDAGGQYFWTSQLASRRYSRFLSYLTGWIAWAGSLFTCASIALGVGGLIMGCIQMAHPTLVIKPWMNFVAYQVVNLVCALFNISSTALPGVTFFTLWTSIISFLVIILTVPCKADTHQSAKFVFSQFVNNTGWPSDGIAYIVGLINCNWAFNGLDCATHMAEEVLNPERTIPIAILGTVGVGFVTAWLFGIAMMFSIKDFDAVSSTPTGVPILELFDQALSNKAGAIVLCSMIVLTGCGCLIASHTWQARLCWSFARDNGLPGSNYLSQVQPRLRTPIWAHVASCTIVSILGCLYLASYTAFNSMVTACVVLLYASYSIPVVCLLVKGRSKLNHGPFWMGKFGMICNFILLLWLVFCTVMYAFPPQYPVQGDNMNYVCVVYAITFAVLMVWWYARARVDYHPIVNVH</sequence>
<accession>A0ACD3YRF1</accession>
<evidence type="ECO:0000313" key="1">
    <source>
        <dbReference type="EMBL" id="UPK91529.1"/>
    </source>
</evidence>
<dbReference type="Proteomes" id="UP000830768">
    <property type="component" value="Chromosome 2"/>
</dbReference>